<keyword evidence="2" id="KW-1185">Reference proteome</keyword>
<reference evidence="1" key="1">
    <citation type="journal article" date="2019" name="Environ. Microbiol.">
        <title>Fungal ecological strategies reflected in gene transcription - a case study of two litter decomposers.</title>
        <authorList>
            <person name="Barbi F."/>
            <person name="Kohler A."/>
            <person name="Barry K."/>
            <person name="Baskaran P."/>
            <person name="Daum C."/>
            <person name="Fauchery L."/>
            <person name="Ihrmark K."/>
            <person name="Kuo A."/>
            <person name="LaButti K."/>
            <person name="Lipzen A."/>
            <person name="Morin E."/>
            <person name="Grigoriev I.V."/>
            <person name="Henrissat B."/>
            <person name="Lindahl B."/>
            <person name="Martin F."/>
        </authorList>
    </citation>
    <scope>NUCLEOTIDE SEQUENCE</scope>
    <source>
        <strain evidence="1">JB14</strain>
    </source>
</reference>
<dbReference type="AlphaFoldDB" id="A0A6A4IFW4"/>
<accession>A0A6A4IFW4</accession>
<dbReference type="Proteomes" id="UP000799118">
    <property type="component" value="Unassembled WGS sequence"/>
</dbReference>
<dbReference type="EMBL" id="ML769387">
    <property type="protein sequence ID" value="KAE9409496.1"/>
    <property type="molecule type" value="Genomic_DNA"/>
</dbReference>
<name>A0A6A4IFW4_9AGAR</name>
<sequence length="126" mass="14886">MSESNHVQNPTETEKELERRRWAKMWEDCEAPETMGETIYADFSHLYRQIDNFNSNIAYGCTIGKGWKSFIRKLCIQLVELDAGVEFSQIKEKFGKLVIYFRFVITSTGQEPTQWQKDQYRKSTND</sequence>
<gene>
    <name evidence="1" type="ORF">BT96DRAFT_984569</name>
</gene>
<evidence type="ECO:0000313" key="1">
    <source>
        <dbReference type="EMBL" id="KAE9409496.1"/>
    </source>
</evidence>
<proteinExistence type="predicted"/>
<organism evidence="1 2">
    <name type="scientific">Gymnopus androsaceus JB14</name>
    <dbReference type="NCBI Taxonomy" id="1447944"/>
    <lineage>
        <taxon>Eukaryota</taxon>
        <taxon>Fungi</taxon>
        <taxon>Dikarya</taxon>
        <taxon>Basidiomycota</taxon>
        <taxon>Agaricomycotina</taxon>
        <taxon>Agaricomycetes</taxon>
        <taxon>Agaricomycetidae</taxon>
        <taxon>Agaricales</taxon>
        <taxon>Marasmiineae</taxon>
        <taxon>Omphalotaceae</taxon>
        <taxon>Gymnopus</taxon>
    </lineage>
</organism>
<protein>
    <submittedName>
        <fullName evidence="1">Uncharacterized protein</fullName>
    </submittedName>
</protein>
<dbReference type="OrthoDB" id="3795764at2759"/>
<evidence type="ECO:0000313" key="2">
    <source>
        <dbReference type="Proteomes" id="UP000799118"/>
    </source>
</evidence>